<dbReference type="AlphaFoldDB" id="A0A1Y1IQV7"/>
<gene>
    <name evidence="3" type="ORF">KFL_012780010</name>
</gene>
<reference evidence="3 4" key="1">
    <citation type="journal article" date="2014" name="Nat. Commun.">
        <title>Klebsormidium flaccidum genome reveals primary factors for plant terrestrial adaptation.</title>
        <authorList>
            <person name="Hori K."/>
            <person name="Maruyama F."/>
            <person name="Fujisawa T."/>
            <person name="Togashi T."/>
            <person name="Yamamoto N."/>
            <person name="Seo M."/>
            <person name="Sato S."/>
            <person name="Yamada T."/>
            <person name="Mori H."/>
            <person name="Tajima N."/>
            <person name="Moriyama T."/>
            <person name="Ikeuchi M."/>
            <person name="Watanabe M."/>
            <person name="Wada H."/>
            <person name="Kobayashi K."/>
            <person name="Saito M."/>
            <person name="Masuda T."/>
            <person name="Sasaki-Sekimoto Y."/>
            <person name="Mashiguchi K."/>
            <person name="Awai K."/>
            <person name="Shimojima M."/>
            <person name="Masuda S."/>
            <person name="Iwai M."/>
            <person name="Nobusawa T."/>
            <person name="Narise T."/>
            <person name="Kondo S."/>
            <person name="Saito H."/>
            <person name="Sato R."/>
            <person name="Murakawa M."/>
            <person name="Ihara Y."/>
            <person name="Oshima-Yamada Y."/>
            <person name="Ohtaka K."/>
            <person name="Satoh M."/>
            <person name="Sonobe K."/>
            <person name="Ishii M."/>
            <person name="Ohtani R."/>
            <person name="Kanamori-Sato M."/>
            <person name="Honoki R."/>
            <person name="Miyazaki D."/>
            <person name="Mochizuki H."/>
            <person name="Umetsu J."/>
            <person name="Higashi K."/>
            <person name="Shibata D."/>
            <person name="Kamiya Y."/>
            <person name="Sato N."/>
            <person name="Nakamura Y."/>
            <person name="Tabata S."/>
            <person name="Ida S."/>
            <person name="Kurokawa K."/>
            <person name="Ohta H."/>
        </authorList>
    </citation>
    <scope>NUCLEOTIDE SEQUENCE [LARGE SCALE GENOMIC DNA]</scope>
    <source>
        <strain evidence="3 4">NIES-2285</strain>
    </source>
</reference>
<proteinExistence type="predicted"/>
<keyword evidence="1" id="KW-0175">Coiled coil</keyword>
<dbReference type="Proteomes" id="UP000054558">
    <property type="component" value="Unassembled WGS sequence"/>
</dbReference>
<evidence type="ECO:0000313" key="4">
    <source>
        <dbReference type="Proteomes" id="UP000054558"/>
    </source>
</evidence>
<feature type="compositionally biased region" description="Basic and acidic residues" evidence="2">
    <location>
        <begin position="375"/>
        <end position="394"/>
    </location>
</feature>
<dbReference type="EMBL" id="DF238227">
    <property type="protein sequence ID" value="GAQ93063.1"/>
    <property type="molecule type" value="Genomic_DNA"/>
</dbReference>
<sequence length="427" mass="46820">MLFGDEEAKRGAARNWNDYQIELVYFANKKDKNRWEQEDNLGKRQGAILVEQILTEFPPMEVDDPFSFETLSEVGTESQGGRASVASRYAGAKSKAGRKGSEIAAEFTKLVKTLDTSTPAAQRAYEAEIGKAERRGARAEKAKGAELLQDAKARGRSAAAALRRELAQEQEKRLGLEREVETVKQVSQSSVTEYELLRAELSRAKKESTRLAAALAEASSREAASSGKMQMEVLEDQAGCVDKGAEAVAKLAYEKEKLVEQLVEAQAQADRAEQAQAGLEEERNREEQLMRESENQARGLIEEVQRLQAELARAKAQADSTTLFQVLQGLLSLLWWPLRANNVQPASAGTTTTSDILQHNSTLTTAMDLKEKNGQLAEEAAHWKARTEELEKEIAGVGRGQSKREAGGQSAPPPQGPAAENQPDVLQ</sequence>
<feature type="region of interest" description="Disordered" evidence="2">
    <location>
        <begin position="375"/>
        <end position="427"/>
    </location>
</feature>
<protein>
    <submittedName>
        <fullName evidence="3">Uncharacterized protein</fullName>
    </submittedName>
</protein>
<evidence type="ECO:0000256" key="2">
    <source>
        <dbReference type="SAM" id="MobiDB-lite"/>
    </source>
</evidence>
<accession>A0A1Y1IQV7</accession>
<name>A0A1Y1IQV7_KLENI</name>
<feature type="coiled-coil region" evidence="1">
    <location>
        <begin position="248"/>
        <end position="317"/>
    </location>
</feature>
<keyword evidence="4" id="KW-1185">Reference proteome</keyword>
<feature type="non-terminal residue" evidence="3">
    <location>
        <position position="427"/>
    </location>
</feature>
<feature type="coiled-coil region" evidence="1">
    <location>
        <begin position="152"/>
        <end position="214"/>
    </location>
</feature>
<evidence type="ECO:0000256" key="1">
    <source>
        <dbReference type="SAM" id="Coils"/>
    </source>
</evidence>
<evidence type="ECO:0000313" key="3">
    <source>
        <dbReference type="EMBL" id="GAQ93063.1"/>
    </source>
</evidence>
<organism evidence="3 4">
    <name type="scientific">Klebsormidium nitens</name>
    <name type="common">Green alga</name>
    <name type="synonym">Ulothrix nitens</name>
    <dbReference type="NCBI Taxonomy" id="105231"/>
    <lineage>
        <taxon>Eukaryota</taxon>
        <taxon>Viridiplantae</taxon>
        <taxon>Streptophyta</taxon>
        <taxon>Klebsormidiophyceae</taxon>
        <taxon>Klebsormidiales</taxon>
        <taxon>Klebsormidiaceae</taxon>
        <taxon>Klebsormidium</taxon>
    </lineage>
</organism>